<keyword evidence="11" id="KW-1185">Reference proteome</keyword>
<feature type="transmembrane region" description="Helical" evidence="8">
    <location>
        <begin position="141"/>
        <end position="167"/>
    </location>
</feature>
<evidence type="ECO:0000313" key="11">
    <source>
        <dbReference type="Proteomes" id="UP000244932"/>
    </source>
</evidence>
<feature type="transmembrane region" description="Helical" evidence="8">
    <location>
        <begin position="82"/>
        <end position="100"/>
    </location>
</feature>
<feature type="transmembrane region" description="Helical" evidence="8">
    <location>
        <begin position="310"/>
        <end position="331"/>
    </location>
</feature>
<feature type="transmembrane region" description="Helical" evidence="8">
    <location>
        <begin position="343"/>
        <end position="368"/>
    </location>
</feature>
<evidence type="ECO:0000256" key="7">
    <source>
        <dbReference type="ARBA" id="ARBA00023136"/>
    </source>
</evidence>
<comment type="similarity">
    <text evidence="2 8">Belongs to the major facilitator superfamily. Bcr/CmlA family.</text>
</comment>
<dbReference type="SUPFAM" id="SSF103473">
    <property type="entry name" value="MFS general substrate transporter"/>
    <property type="match status" value="1"/>
</dbReference>
<dbReference type="InterPro" id="IPR011701">
    <property type="entry name" value="MFS"/>
</dbReference>
<protein>
    <recommendedName>
        <fullName evidence="8">Bcr/CflA family efflux transporter</fullName>
    </recommendedName>
</protein>
<keyword evidence="4" id="KW-1003">Cell membrane</keyword>
<dbReference type="InterPro" id="IPR036259">
    <property type="entry name" value="MFS_trans_sf"/>
</dbReference>
<feature type="transmembrane region" description="Helical" evidence="8">
    <location>
        <begin position="12"/>
        <end position="35"/>
    </location>
</feature>
<evidence type="ECO:0000256" key="5">
    <source>
        <dbReference type="ARBA" id="ARBA00022692"/>
    </source>
</evidence>
<feature type="transmembrane region" description="Helical" evidence="8">
    <location>
        <begin position="374"/>
        <end position="393"/>
    </location>
</feature>
<dbReference type="CDD" id="cd17320">
    <property type="entry name" value="MFS_MdfA_MDR_like"/>
    <property type="match status" value="1"/>
</dbReference>
<sequence length="402" mass="42159">MPRPSPAHAPLGYTGFVVIIAALMALNAMAIDIMLPALPDLAREFDLDDPNTAQTVISSYLLGFGISQLFVGVLADRFGRKPILLGGLFIYIVGALISLSTQSFEALLIARVIMGAGSAAPRTIANAVARDCYTGRDMAQVMSIAMMVFMAAPVLAPSIGQLILFVAPWQATLAVLAGYGVLMSLVCWRLLPETLAPEHRRPLRLGPIATGFATVLRNGQAMGYALCSGLFMGAMFGFVNSAQQVLGEHFGLGPWFPAIFAMIAFAVAISSFVNARLVGRLGMRFLSHGAVCIYVALSLAMVLLGADMPLIAFIVLLAGSMFIVGMTFANFNAIAMEPLGEVAGIASSVIGAITVLIGAGLGFLIGQAYDGTPLPMAIGFLGAGVGTLIVLLLTERGRLFAR</sequence>
<dbReference type="InterPro" id="IPR005829">
    <property type="entry name" value="Sugar_transporter_CS"/>
</dbReference>
<evidence type="ECO:0000256" key="8">
    <source>
        <dbReference type="RuleBase" id="RU365088"/>
    </source>
</evidence>
<dbReference type="PROSITE" id="PS50850">
    <property type="entry name" value="MFS"/>
    <property type="match status" value="1"/>
</dbReference>
<comment type="subcellular location">
    <subcellularLocation>
        <location evidence="8">Cell inner membrane</location>
        <topology evidence="8">Multi-pass membrane protein</topology>
    </subcellularLocation>
    <subcellularLocation>
        <location evidence="1">Cell membrane</location>
        <topology evidence="1">Multi-pass membrane protein</topology>
    </subcellularLocation>
</comment>
<dbReference type="OrthoDB" id="9800416at2"/>
<dbReference type="PANTHER" id="PTHR23502">
    <property type="entry name" value="MAJOR FACILITATOR SUPERFAMILY"/>
    <property type="match status" value="1"/>
</dbReference>
<feature type="domain" description="Major facilitator superfamily (MFS) profile" evidence="9">
    <location>
        <begin position="16"/>
        <end position="398"/>
    </location>
</feature>
<accession>A0A2R8AER8</accession>
<name>A0A2R8AER8_9RHOB</name>
<dbReference type="Gene3D" id="1.20.1720.10">
    <property type="entry name" value="Multidrug resistance protein D"/>
    <property type="match status" value="1"/>
</dbReference>
<dbReference type="Pfam" id="PF07690">
    <property type="entry name" value="MFS_1"/>
    <property type="match status" value="1"/>
</dbReference>
<feature type="transmembrane region" description="Helical" evidence="8">
    <location>
        <begin position="173"/>
        <end position="191"/>
    </location>
</feature>
<dbReference type="NCBIfam" id="TIGR00710">
    <property type="entry name" value="efflux_Bcr_CflA"/>
    <property type="match status" value="1"/>
</dbReference>
<dbReference type="PANTHER" id="PTHR23502:SF132">
    <property type="entry name" value="POLYAMINE TRANSPORTER 2-RELATED"/>
    <property type="match status" value="1"/>
</dbReference>
<dbReference type="GO" id="GO:0042910">
    <property type="term" value="F:xenobiotic transmembrane transporter activity"/>
    <property type="evidence" value="ECO:0007669"/>
    <property type="project" value="InterPro"/>
</dbReference>
<dbReference type="EMBL" id="OMKW01000004">
    <property type="protein sequence ID" value="SPF30712.1"/>
    <property type="molecule type" value="Genomic_DNA"/>
</dbReference>
<feature type="transmembrane region" description="Helical" evidence="8">
    <location>
        <begin position="55"/>
        <end position="75"/>
    </location>
</feature>
<keyword evidence="6 8" id="KW-1133">Transmembrane helix</keyword>
<evidence type="ECO:0000256" key="6">
    <source>
        <dbReference type="ARBA" id="ARBA00022989"/>
    </source>
</evidence>
<keyword evidence="3 8" id="KW-0813">Transport</keyword>
<dbReference type="AlphaFoldDB" id="A0A2R8AER8"/>
<evidence type="ECO:0000256" key="4">
    <source>
        <dbReference type="ARBA" id="ARBA00022475"/>
    </source>
</evidence>
<dbReference type="InterPro" id="IPR004812">
    <property type="entry name" value="Efflux_drug-R_Bcr/CmlA"/>
</dbReference>
<dbReference type="InterPro" id="IPR020846">
    <property type="entry name" value="MFS_dom"/>
</dbReference>
<organism evidence="10 11">
    <name type="scientific">Pontivivens insulae</name>
    <dbReference type="NCBI Taxonomy" id="1639689"/>
    <lineage>
        <taxon>Bacteria</taxon>
        <taxon>Pseudomonadati</taxon>
        <taxon>Pseudomonadota</taxon>
        <taxon>Alphaproteobacteria</taxon>
        <taxon>Rhodobacterales</taxon>
        <taxon>Paracoccaceae</taxon>
        <taxon>Pontivivens</taxon>
    </lineage>
</organism>
<evidence type="ECO:0000256" key="2">
    <source>
        <dbReference type="ARBA" id="ARBA00006236"/>
    </source>
</evidence>
<evidence type="ECO:0000256" key="1">
    <source>
        <dbReference type="ARBA" id="ARBA00004651"/>
    </source>
</evidence>
<dbReference type="Proteomes" id="UP000244932">
    <property type="component" value="Unassembled WGS sequence"/>
</dbReference>
<evidence type="ECO:0000313" key="10">
    <source>
        <dbReference type="EMBL" id="SPF30712.1"/>
    </source>
</evidence>
<feature type="transmembrane region" description="Helical" evidence="8">
    <location>
        <begin position="285"/>
        <end position="304"/>
    </location>
</feature>
<feature type="transmembrane region" description="Helical" evidence="8">
    <location>
        <begin position="221"/>
        <end position="242"/>
    </location>
</feature>
<keyword evidence="5 8" id="KW-0812">Transmembrane</keyword>
<evidence type="ECO:0000259" key="9">
    <source>
        <dbReference type="PROSITE" id="PS50850"/>
    </source>
</evidence>
<dbReference type="GO" id="GO:0005886">
    <property type="term" value="C:plasma membrane"/>
    <property type="evidence" value="ECO:0007669"/>
    <property type="project" value="UniProtKB-SubCell"/>
</dbReference>
<keyword evidence="8" id="KW-0997">Cell inner membrane</keyword>
<keyword evidence="7 8" id="KW-0472">Membrane</keyword>
<proteinExistence type="inferred from homology"/>
<dbReference type="RefSeq" id="WP_108783425.1">
    <property type="nucleotide sequence ID" value="NZ_OMKW01000004.1"/>
</dbReference>
<evidence type="ECO:0000256" key="3">
    <source>
        <dbReference type="ARBA" id="ARBA00022448"/>
    </source>
</evidence>
<dbReference type="GO" id="GO:1990961">
    <property type="term" value="P:xenobiotic detoxification by transmembrane export across the plasma membrane"/>
    <property type="evidence" value="ECO:0007669"/>
    <property type="project" value="InterPro"/>
</dbReference>
<dbReference type="PROSITE" id="PS00216">
    <property type="entry name" value="SUGAR_TRANSPORT_1"/>
    <property type="match status" value="1"/>
</dbReference>
<feature type="transmembrane region" description="Helical" evidence="8">
    <location>
        <begin position="106"/>
        <end position="129"/>
    </location>
</feature>
<gene>
    <name evidence="10" type="primary">bcr</name>
    <name evidence="10" type="ORF">POI8812_03054</name>
</gene>
<reference evidence="10 11" key="1">
    <citation type="submission" date="2018-03" db="EMBL/GenBank/DDBJ databases">
        <authorList>
            <person name="Keele B.F."/>
        </authorList>
    </citation>
    <scope>NUCLEOTIDE SEQUENCE [LARGE SCALE GENOMIC DNA]</scope>
    <source>
        <strain evidence="10 11">CeCT 8812</strain>
    </source>
</reference>
<feature type="transmembrane region" description="Helical" evidence="8">
    <location>
        <begin position="254"/>
        <end position="273"/>
    </location>
</feature>